<protein>
    <submittedName>
        <fullName evidence="2">Uncharacterized protein</fullName>
    </submittedName>
</protein>
<comment type="caution">
    <text evidence="2">The sequence shown here is derived from an EMBL/GenBank/DDBJ whole genome shotgun (WGS) entry which is preliminary data.</text>
</comment>
<evidence type="ECO:0000256" key="1">
    <source>
        <dbReference type="SAM" id="MobiDB-lite"/>
    </source>
</evidence>
<dbReference type="Proteomes" id="UP001175271">
    <property type="component" value="Unassembled WGS sequence"/>
</dbReference>
<reference evidence="2" key="1">
    <citation type="submission" date="2023-06" db="EMBL/GenBank/DDBJ databases">
        <title>Genomic analysis of the entomopathogenic nematode Steinernema hermaphroditum.</title>
        <authorList>
            <person name="Schwarz E.M."/>
            <person name="Heppert J.K."/>
            <person name="Baniya A."/>
            <person name="Schwartz H.T."/>
            <person name="Tan C.-H."/>
            <person name="Antoshechkin I."/>
            <person name="Sternberg P.W."/>
            <person name="Goodrich-Blair H."/>
            <person name="Dillman A.R."/>
        </authorList>
    </citation>
    <scope>NUCLEOTIDE SEQUENCE</scope>
    <source>
        <strain evidence="2">PS9179</strain>
        <tissue evidence="2">Whole animal</tissue>
    </source>
</reference>
<gene>
    <name evidence="2" type="ORF">QR680_004071</name>
</gene>
<proteinExistence type="predicted"/>
<feature type="region of interest" description="Disordered" evidence="1">
    <location>
        <begin position="95"/>
        <end position="114"/>
    </location>
</feature>
<accession>A0AA39HNM2</accession>
<evidence type="ECO:0000313" key="3">
    <source>
        <dbReference type="Proteomes" id="UP001175271"/>
    </source>
</evidence>
<organism evidence="2 3">
    <name type="scientific">Steinernema hermaphroditum</name>
    <dbReference type="NCBI Taxonomy" id="289476"/>
    <lineage>
        <taxon>Eukaryota</taxon>
        <taxon>Metazoa</taxon>
        <taxon>Ecdysozoa</taxon>
        <taxon>Nematoda</taxon>
        <taxon>Chromadorea</taxon>
        <taxon>Rhabditida</taxon>
        <taxon>Tylenchina</taxon>
        <taxon>Panagrolaimomorpha</taxon>
        <taxon>Strongyloidoidea</taxon>
        <taxon>Steinernematidae</taxon>
        <taxon>Steinernema</taxon>
    </lineage>
</organism>
<keyword evidence="3" id="KW-1185">Reference proteome</keyword>
<dbReference type="EMBL" id="JAUCMV010000003">
    <property type="protein sequence ID" value="KAK0408644.1"/>
    <property type="molecule type" value="Genomic_DNA"/>
</dbReference>
<dbReference type="AlphaFoldDB" id="A0AA39HNM2"/>
<name>A0AA39HNM2_9BILA</name>
<evidence type="ECO:0000313" key="2">
    <source>
        <dbReference type="EMBL" id="KAK0408644.1"/>
    </source>
</evidence>
<sequence length="131" mass="14699">MEEITAQGRRGRNATLITITGAIEEGPALPIAAPGSNLLCVIAECPRPAASSTHSKLRREIVLRRTNEGVPPQLKEERLFREVLKLPIESRQGKGAKIWGRMKGRDIPPNPETHKGRRIEEVLIMSFFQRR</sequence>